<gene>
    <name evidence="1" type="ORF">BFS30_10150</name>
</gene>
<proteinExistence type="predicted"/>
<dbReference type="InterPro" id="IPR036237">
    <property type="entry name" value="Xyl_isomerase-like_sf"/>
</dbReference>
<accession>A0A1D7QQ29</accession>
<dbReference type="KEGG" id="psty:BFS30_10150"/>
<organism evidence="1 2">
    <name type="scientific">Pedobacter steynii</name>
    <dbReference type="NCBI Taxonomy" id="430522"/>
    <lineage>
        <taxon>Bacteria</taxon>
        <taxon>Pseudomonadati</taxon>
        <taxon>Bacteroidota</taxon>
        <taxon>Sphingobacteriia</taxon>
        <taxon>Sphingobacteriales</taxon>
        <taxon>Sphingobacteriaceae</taxon>
        <taxon>Pedobacter</taxon>
    </lineage>
</organism>
<evidence type="ECO:0000313" key="2">
    <source>
        <dbReference type="Proteomes" id="UP000094313"/>
    </source>
</evidence>
<dbReference type="Proteomes" id="UP000094313">
    <property type="component" value="Chromosome"/>
</dbReference>
<reference evidence="1 2" key="1">
    <citation type="submission" date="2016-08" db="EMBL/GenBank/DDBJ databases">
        <authorList>
            <person name="Seilhamer J.J."/>
        </authorList>
    </citation>
    <scope>NUCLEOTIDE SEQUENCE [LARGE SCALE GENOMIC DNA]</scope>
    <source>
        <strain evidence="1 2">DX4</strain>
    </source>
</reference>
<dbReference type="EMBL" id="CP017141">
    <property type="protein sequence ID" value="AOM80721.1"/>
    <property type="molecule type" value="Genomic_DNA"/>
</dbReference>
<dbReference type="Gene3D" id="3.20.20.150">
    <property type="entry name" value="Divalent-metal-dependent TIM barrel enzymes"/>
    <property type="match status" value="1"/>
</dbReference>
<name>A0A1D7QQ29_9SPHI</name>
<dbReference type="GO" id="GO:0016853">
    <property type="term" value="F:isomerase activity"/>
    <property type="evidence" value="ECO:0007669"/>
    <property type="project" value="UniProtKB-KW"/>
</dbReference>
<dbReference type="SUPFAM" id="SSF51658">
    <property type="entry name" value="Xylose isomerase-like"/>
    <property type="match status" value="1"/>
</dbReference>
<evidence type="ECO:0000313" key="1">
    <source>
        <dbReference type="EMBL" id="AOM80721.1"/>
    </source>
</evidence>
<sequence length="291" mass="33395">MFSPLTELIAKNTIDVKAAIGYELLFMATDWGFSGSTDDFCREAKKEGYEGVEVWWPADNTAAQQLLYDALKKHQLQVGFLCGAGQPKAKPHLETFMKNLDAALNSTQKPVYINCHSGKDYFSYDENKAIIDYTTKKSKESGIPVYHETHRGRMLYSAPVARQFIEKNPELRLTLDISHWCNVHESLLADQQETIDLALERVSHIHSRIGHPQGPQVNDPRAPEWENALQAHLAWWDKVIARKKRNGERMTILTEFGPADYMPTLPFTRQPVADQWGINVYMMNLLRKRYQ</sequence>
<dbReference type="AlphaFoldDB" id="A0A1D7QQ29"/>
<keyword evidence="2" id="KW-1185">Reference proteome</keyword>
<keyword evidence="1" id="KW-0413">Isomerase</keyword>
<protein>
    <submittedName>
        <fullName evidence="1">Xylose isomerase</fullName>
    </submittedName>
</protein>